<gene>
    <name evidence="2" type="ORF">BJ970_002539</name>
</gene>
<feature type="region of interest" description="Disordered" evidence="1">
    <location>
        <begin position="1"/>
        <end position="36"/>
    </location>
</feature>
<keyword evidence="3" id="KW-1185">Reference proteome</keyword>
<dbReference type="AlphaFoldDB" id="A0A840Q981"/>
<reference evidence="2 3" key="1">
    <citation type="submission" date="2020-08" db="EMBL/GenBank/DDBJ databases">
        <title>Sequencing the genomes of 1000 actinobacteria strains.</title>
        <authorList>
            <person name="Klenk H.-P."/>
        </authorList>
    </citation>
    <scope>NUCLEOTIDE SEQUENCE [LARGE SCALE GENOMIC DNA]</scope>
    <source>
        <strain evidence="2 3">DSM 45584</strain>
    </source>
</reference>
<accession>A0A840Q981</accession>
<evidence type="ECO:0000313" key="2">
    <source>
        <dbReference type="EMBL" id="MBB5155005.1"/>
    </source>
</evidence>
<sequence length="91" mass="9756">MAAALEGAASEEPGMGTDAQAPQAGSAMSREPQLIGKPMSSAANLAVLLRQAQWDLDQMAFRLPMGEVSTDERDKLADMLTRLAALLRQRE</sequence>
<protein>
    <submittedName>
        <fullName evidence="2">Uncharacterized protein</fullName>
    </submittedName>
</protein>
<evidence type="ECO:0000313" key="3">
    <source>
        <dbReference type="Proteomes" id="UP000584374"/>
    </source>
</evidence>
<name>A0A840Q981_9PSEU</name>
<proteinExistence type="predicted"/>
<comment type="caution">
    <text evidence="2">The sequence shown here is derived from an EMBL/GenBank/DDBJ whole genome shotgun (WGS) entry which is preliminary data.</text>
</comment>
<dbReference type="EMBL" id="JACHIW010000001">
    <property type="protein sequence ID" value="MBB5155005.1"/>
    <property type="molecule type" value="Genomic_DNA"/>
</dbReference>
<evidence type="ECO:0000256" key="1">
    <source>
        <dbReference type="SAM" id="MobiDB-lite"/>
    </source>
</evidence>
<dbReference type="RefSeq" id="WP_184726423.1">
    <property type="nucleotide sequence ID" value="NZ_JACHIW010000001.1"/>
</dbReference>
<organism evidence="2 3">
    <name type="scientific">Saccharopolyspora phatthalungensis</name>
    <dbReference type="NCBI Taxonomy" id="664693"/>
    <lineage>
        <taxon>Bacteria</taxon>
        <taxon>Bacillati</taxon>
        <taxon>Actinomycetota</taxon>
        <taxon>Actinomycetes</taxon>
        <taxon>Pseudonocardiales</taxon>
        <taxon>Pseudonocardiaceae</taxon>
        <taxon>Saccharopolyspora</taxon>
    </lineage>
</organism>
<dbReference type="Proteomes" id="UP000584374">
    <property type="component" value="Unassembled WGS sequence"/>
</dbReference>